<dbReference type="RefSeq" id="WP_156212295.1">
    <property type="nucleotide sequence ID" value="NZ_JBAMGI010000013.1"/>
</dbReference>
<dbReference type="SUPFAM" id="SSF53041">
    <property type="entry name" value="Resolvase-like"/>
    <property type="match status" value="1"/>
</dbReference>
<evidence type="ECO:0000313" key="4">
    <source>
        <dbReference type="Proteomes" id="UP000474042"/>
    </source>
</evidence>
<evidence type="ECO:0000259" key="2">
    <source>
        <dbReference type="PROSITE" id="PS51737"/>
    </source>
</evidence>
<dbReference type="EMBL" id="WOFV02000039">
    <property type="protein sequence ID" value="NAS18654.1"/>
    <property type="molecule type" value="Genomic_DNA"/>
</dbReference>
<dbReference type="Pfam" id="PF00239">
    <property type="entry name" value="Resolvase"/>
    <property type="match status" value="1"/>
</dbReference>
<dbReference type="SMART" id="SM00857">
    <property type="entry name" value="Resolvase"/>
    <property type="match status" value="1"/>
</dbReference>
<sequence length="525" mass="60325">MNAAIYARYSSDNQREESIDAQIRAIKEYADKNGIIITKVYTDEAKSATTDNRPKFLEMIKDSEYGLFDAVIVHKLDRFSRDRYDSAHYKRILKKNNVRLISVLEHLDDSPESIILESVLQGMAEYYSKNLAREVMKGMKETALQCKHTGGLPPLGYDVDPETKKYIINEQEAKSVKLIFEMYSEGHGYNTIVDRLNLLGYKTKIGRSFGKNSISEILRNEKYIGTFIFNKAPKSFNGKRNSHRTKSPEEIIKIENGLPAIISKDIFDKVQKRMLNNKRNATNKAKEVYLLSGKMVCGCCGASMVGHTSYSGRNKAKYSTYNCSSRYRTKQCGMKNIQKNFVEELVLNEIKSKILNPSSIKRLTKKLIEHYNKMLNSNNDELKSLDKRLKEIDFEIGNIVNAISQGMFHNSFKEKMDNLEAEKTRISSYINEIKATMNSSELNEKLIEQYLIKDITAINEKSANDLKTIINTYVESVLVHEDKVDINLILFFVHINGGGEAYRTRVHKLQKTNINIKRRNPHRNL</sequence>
<evidence type="ECO:0000313" key="3">
    <source>
        <dbReference type="EMBL" id="NAS18654.1"/>
    </source>
</evidence>
<dbReference type="PROSITE" id="PS51737">
    <property type="entry name" value="RECOMBINASE_DNA_BIND"/>
    <property type="match status" value="1"/>
</dbReference>
<reference evidence="3 4" key="1">
    <citation type="submission" date="2020-01" db="EMBL/GenBank/DDBJ databases">
        <title>Genome sequence of a 1,3-propanediol producer, Clostridium butyricum S3.</title>
        <authorList>
            <person name="Zhou J."/>
        </authorList>
    </citation>
    <scope>NUCLEOTIDE SEQUENCE [LARGE SCALE GENOMIC DNA]</scope>
    <source>
        <strain evidence="3 4">S3</strain>
    </source>
</reference>
<feature type="domain" description="Resolvase/invertase-type recombinase catalytic" evidence="1">
    <location>
        <begin position="2"/>
        <end position="146"/>
    </location>
</feature>
<accession>A0A6L9EQU7</accession>
<protein>
    <submittedName>
        <fullName evidence="3">Recombinase family protein</fullName>
    </submittedName>
</protein>
<dbReference type="GO" id="GO:0003677">
    <property type="term" value="F:DNA binding"/>
    <property type="evidence" value="ECO:0007669"/>
    <property type="project" value="InterPro"/>
</dbReference>
<dbReference type="Gene3D" id="3.90.1750.20">
    <property type="entry name" value="Putative Large Serine Recombinase, Chain B, Domain 2"/>
    <property type="match status" value="1"/>
</dbReference>
<dbReference type="InterPro" id="IPR006119">
    <property type="entry name" value="Resolv_N"/>
</dbReference>
<dbReference type="GO" id="GO:0000150">
    <property type="term" value="F:DNA strand exchange activity"/>
    <property type="evidence" value="ECO:0007669"/>
    <property type="project" value="InterPro"/>
</dbReference>
<dbReference type="InterPro" id="IPR036162">
    <property type="entry name" value="Resolvase-like_N_sf"/>
</dbReference>
<dbReference type="PANTHER" id="PTHR30461:SF23">
    <property type="entry name" value="DNA RECOMBINASE-RELATED"/>
    <property type="match status" value="1"/>
</dbReference>
<gene>
    <name evidence="3" type="ORF">GND98_012440</name>
</gene>
<name>A0A6L9EQU7_CLOBU</name>
<dbReference type="Pfam" id="PF13408">
    <property type="entry name" value="Zn_ribbon_recom"/>
    <property type="match status" value="1"/>
</dbReference>
<dbReference type="PROSITE" id="PS51736">
    <property type="entry name" value="RECOMBINASES_3"/>
    <property type="match status" value="1"/>
</dbReference>
<dbReference type="Proteomes" id="UP000474042">
    <property type="component" value="Unassembled WGS sequence"/>
</dbReference>
<dbReference type="InterPro" id="IPR011109">
    <property type="entry name" value="DNA_bind_recombinase_dom"/>
</dbReference>
<dbReference type="Pfam" id="PF07508">
    <property type="entry name" value="Recombinase"/>
    <property type="match status" value="1"/>
</dbReference>
<dbReference type="AlphaFoldDB" id="A0A6L9EQU7"/>
<proteinExistence type="predicted"/>
<organism evidence="3 4">
    <name type="scientific">Clostridium butyricum</name>
    <dbReference type="NCBI Taxonomy" id="1492"/>
    <lineage>
        <taxon>Bacteria</taxon>
        <taxon>Bacillati</taxon>
        <taxon>Bacillota</taxon>
        <taxon>Clostridia</taxon>
        <taxon>Eubacteriales</taxon>
        <taxon>Clostridiaceae</taxon>
        <taxon>Clostridium</taxon>
    </lineage>
</organism>
<dbReference type="InterPro" id="IPR050639">
    <property type="entry name" value="SSR_resolvase"/>
</dbReference>
<feature type="domain" description="Recombinase" evidence="2">
    <location>
        <begin position="154"/>
        <end position="280"/>
    </location>
</feature>
<dbReference type="InterPro" id="IPR025827">
    <property type="entry name" value="Zn_ribbon_recom_dom"/>
</dbReference>
<dbReference type="Gene3D" id="3.40.50.1390">
    <property type="entry name" value="Resolvase, N-terminal catalytic domain"/>
    <property type="match status" value="1"/>
</dbReference>
<dbReference type="PANTHER" id="PTHR30461">
    <property type="entry name" value="DNA-INVERTASE FROM LAMBDOID PROPHAGE"/>
    <property type="match status" value="1"/>
</dbReference>
<dbReference type="InterPro" id="IPR038109">
    <property type="entry name" value="DNA_bind_recomb_sf"/>
</dbReference>
<evidence type="ECO:0000259" key="1">
    <source>
        <dbReference type="PROSITE" id="PS51736"/>
    </source>
</evidence>
<dbReference type="CDD" id="cd00338">
    <property type="entry name" value="Ser_Recombinase"/>
    <property type="match status" value="1"/>
</dbReference>
<comment type="caution">
    <text evidence="3">The sequence shown here is derived from an EMBL/GenBank/DDBJ whole genome shotgun (WGS) entry which is preliminary data.</text>
</comment>